<gene>
    <name evidence="2" type="ORF">F3J40_13250</name>
</gene>
<evidence type="ECO:0000256" key="1">
    <source>
        <dbReference type="SAM" id="MobiDB-lite"/>
    </source>
</evidence>
<evidence type="ECO:0000313" key="3">
    <source>
        <dbReference type="Proteomes" id="UP001515683"/>
    </source>
</evidence>
<protein>
    <submittedName>
        <fullName evidence="2">Uncharacterized protein</fullName>
    </submittedName>
</protein>
<proteinExistence type="predicted"/>
<dbReference type="EMBL" id="VWXF01000005">
    <property type="protein sequence ID" value="NIF22561.1"/>
    <property type="molecule type" value="Genomic_DNA"/>
</dbReference>
<evidence type="ECO:0000313" key="2">
    <source>
        <dbReference type="EMBL" id="NIF22561.1"/>
    </source>
</evidence>
<feature type="compositionally biased region" description="Basic and acidic residues" evidence="1">
    <location>
        <begin position="1"/>
        <end position="26"/>
    </location>
</feature>
<reference evidence="2 3" key="1">
    <citation type="journal article" date="2019" name="bioRxiv">
        <title>Bacteria contribute to plant secondary compound degradation in a generalist herbivore system.</title>
        <authorList>
            <person name="Francoeur C.B."/>
            <person name="Khadempour L."/>
            <person name="Moreira-Soto R.D."/>
            <person name="Gotting K."/>
            <person name="Book A.J."/>
            <person name="Pinto-Tomas A.A."/>
            <person name="Keefover-Ring K."/>
            <person name="Currie C.R."/>
        </authorList>
    </citation>
    <scope>NUCLEOTIDE SEQUENCE [LARGE SCALE GENOMIC DNA]</scope>
    <source>
        <strain evidence="2">Acro-835</strain>
    </source>
</reference>
<sequence length="78" mass="8741">MTFFKDDDKKPENSYEKAEDTQEVRSEAQAVIQSRGFTCTKVNSTHAAAFGGSITVFCDDVYEYKIKDNGGKYQVTAE</sequence>
<keyword evidence="3" id="KW-1185">Reference proteome</keyword>
<dbReference type="Proteomes" id="UP001515683">
    <property type="component" value="Unassembled WGS sequence"/>
</dbReference>
<name>A0ABX0RB30_9GAMM</name>
<comment type="caution">
    <text evidence="2">The sequence shown here is derived from an EMBL/GenBank/DDBJ whole genome shotgun (WGS) entry which is preliminary data.</text>
</comment>
<feature type="region of interest" description="Disordered" evidence="1">
    <location>
        <begin position="1"/>
        <end position="27"/>
    </location>
</feature>
<accession>A0ABX0RB30</accession>
<organism evidence="2 3">
    <name type="scientific">Candidatus Pantoea multigeneris</name>
    <dbReference type="NCBI Taxonomy" id="2608357"/>
    <lineage>
        <taxon>Bacteria</taxon>
        <taxon>Pseudomonadati</taxon>
        <taxon>Pseudomonadota</taxon>
        <taxon>Gammaproteobacteria</taxon>
        <taxon>Enterobacterales</taxon>
        <taxon>Erwiniaceae</taxon>
        <taxon>Pantoea</taxon>
    </lineage>
</organism>